<comment type="caution">
    <text evidence="1">The sequence shown here is derived from an EMBL/GenBank/DDBJ whole genome shotgun (WGS) entry which is preliminary data.</text>
</comment>
<dbReference type="AlphaFoldDB" id="A0A8K0P870"/>
<organism evidence="1 2">
    <name type="scientific">Ladona fulva</name>
    <name type="common">Scarce chaser dragonfly</name>
    <name type="synonym">Libellula fulva</name>
    <dbReference type="NCBI Taxonomy" id="123851"/>
    <lineage>
        <taxon>Eukaryota</taxon>
        <taxon>Metazoa</taxon>
        <taxon>Ecdysozoa</taxon>
        <taxon>Arthropoda</taxon>
        <taxon>Hexapoda</taxon>
        <taxon>Insecta</taxon>
        <taxon>Pterygota</taxon>
        <taxon>Palaeoptera</taxon>
        <taxon>Odonata</taxon>
        <taxon>Epiprocta</taxon>
        <taxon>Anisoptera</taxon>
        <taxon>Libelluloidea</taxon>
        <taxon>Libellulidae</taxon>
        <taxon>Ladona</taxon>
    </lineage>
</organism>
<reference evidence="1" key="2">
    <citation type="submission" date="2017-10" db="EMBL/GenBank/DDBJ databases">
        <title>Ladona fulva Genome sequencing and assembly.</title>
        <authorList>
            <person name="Murali S."/>
            <person name="Richards S."/>
            <person name="Bandaranaike D."/>
            <person name="Bellair M."/>
            <person name="Blankenburg K."/>
            <person name="Chao H."/>
            <person name="Dinh H."/>
            <person name="Doddapaneni H."/>
            <person name="Dugan-Rocha S."/>
            <person name="Elkadiri S."/>
            <person name="Gnanaolivu R."/>
            <person name="Hernandez B."/>
            <person name="Skinner E."/>
            <person name="Javaid M."/>
            <person name="Lee S."/>
            <person name="Li M."/>
            <person name="Ming W."/>
            <person name="Munidasa M."/>
            <person name="Muniz J."/>
            <person name="Nguyen L."/>
            <person name="Hughes D."/>
            <person name="Osuji N."/>
            <person name="Pu L.-L."/>
            <person name="Puazo M."/>
            <person name="Qu C."/>
            <person name="Quiroz J."/>
            <person name="Raj R."/>
            <person name="Weissenberger G."/>
            <person name="Xin Y."/>
            <person name="Zou X."/>
            <person name="Han Y."/>
            <person name="Worley K."/>
            <person name="Muzny D."/>
            <person name="Gibbs R."/>
        </authorList>
    </citation>
    <scope>NUCLEOTIDE SEQUENCE</scope>
    <source>
        <strain evidence="1">Sampled in the wild</strain>
    </source>
</reference>
<evidence type="ECO:0000313" key="1">
    <source>
        <dbReference type="EMBL" id="KAG8237531.1"/>
    </source>
</evidence>
<accession>A0A8K0P870</accession>
<name>A0A8K0P870_LADFU</name>
<protein>
    <submittedName>
        <fullName evidence="1">Uncharacterized protein</fullName>
    </submittedName>
</protein>
<gene>
    <name evidence="1" type="ORF">J437_LFUL016508</name>
</gene>
<dbReference type="PANTHER" id="PTHR36688">
    <property type="entry name" value="ENDO/EXONUCLEASE/PHOSPHATASE DOMAIN-CONTAINING PROTEIN"/>
    <property type="match status" value="1"/>
</dbReference>
<dbReference type="PANTHER" id="PTHR36688:SF2">
    <property type="entry name" value="ENDONUCLEASE_EXONUCLEASE_PHOSPHATASE DOMAIN-CONTAINING PROTEIN"/>
    <property type="match status" value="1"/>
</dbReference>
<dbReference type="InterPro" id="IPR052560">
    <property type="entry name" value="RdDP_mobile_element"/>
</dbReference>
<evidence type="ECO:0000313" key="2">
    <source>
        <dbReference type="Proteomes" id="UP000792457"/>
    </source>
</evidence>
<proteinExistence type="predicted"/>
<dbReference type="OrthoDB" id="409048at2759"/>
<dbReference type="EMBL" id="KZ309182">
    <property type="protein sequence ID" value="KAG8237531.1"/>
    <property type="molecule type" value="Genomic_DNA"/>
</dbReference>
<sequence>MTPRTTKLLDLQVGSQKQTQISALLLPVTQKVTNHFPHCQHRPSKITIGMQVPLFITSKQPNIKANREKFWQEVGVNVQHIPLSLENYRKFSAVLFNAAKNATPHGYRKNYTPCWSNNLEELCNQYNETDDQELVHKILSLLDKGRAEKWKETVANVDFTHSIHKIWFLLRILGSAVSPPVCLYIDTPNEYLIDFSV</sequence>
<dbReference type="Proteomes" id="UP000792457">
    <property type="component" value="Unassembled WGS sequence"/>
</dbReference>
<reference evidence="1" key="1">
    <citation type="submission" date="2013-04" db="EMBL/GenBank/DDBJ databases">
        <authorList>
            <person name="Qu J."/>
            <person name="Murali S.C."/>
            <person name="Bandaranaike D."/>
            <person name="Bellair M."/>
            <person name="Blankenburg K."/>
            <person name="Chao H."/>
            <person name="Dinh H."/>
            <person name="Doddapaneni H."/>
            <person name="Downs B."/>
            <person name="Dugan-Rocha S."/>
            <person name="Elkadiri S."/>
            <person name="Gnanaolivu R.D."/>
            <person name="Hernandez B."/>
            <person name="Javaid M."/>
            <person name="Jayaseelan J.C."/>
            <person name="Lee S."/>
            <person name="Li M."/>
            <person name="Ming W."/>
            <person name="Munidasa M."/>
            <person name="Muniz J."/>
            <person name="Nguyen L."/>
            <person name="Ongeri F."/>
            <person name="Osuji N."/>
            <person name="Pu L.-L."/>
            <person name="Puazo M."/>
            <person name="Qu C."/>
            <person name="Quiroz J."/>
            <person name="Raj R."/>
            <person name="Weissenberger G."/>
            <person name="Xin Y."/>
            <person name="Zou X."/>
            <person name="Han Y."/>
            <person name="Richards S."/>
            <person name="Worley K."/>
            <person name="Muzny D."/>
            <person name="Gibbs R."/>
        </authorList>
    </citation>
    <scope>NUCLEOTIDE SEQUENCE</scope>
    <source>
        <strain evidence="1">Sampled in the wild</strain>
    </source>
</reference>
<keyword evidence="2" id="KW-1185">Reference proteome</keyword>